<accession>D4H8V9</accession>
<dbReference type="Gene3D" id="3.30.450.20">
    <property type="entry name" value="PAS domain"/>
    <property type="match status" value="1"/>
</dbReference>
<evidence type="ECO:0000256" key="4">
    <source>
        <dbReference type="PROSITE-ProRule" id="PRU00284"/>
    </source>
</evidence>
<dbReference type="STRING" id="522772.Dacet_1694"/>
<dbReference type="PANTHER" id="PTHR32089:SF112">
    <property type="entry name" value="LYSOZYME-LIKE PROTEIN-RELATED"/>
    <property type="match status" value="1"/>
</dbReference>
<keyword evidence="2 4" id="KW-0807">Transducer</keyword>
<dbReference type="EMBL" id="CP001968">
    <property type="protein sequence ID" value="ADD68458.1"/>
    <property type="molecule type" value="Genomic_DNA"/>
</dbReference>
<feature type="transmembrane region" description="Helical" evidence="5">
    <location>
        <begin position="314"/>
        <end position="337"/>
    </location>
</feature>
<dbReference type="PaxDb" id="522772-Dacet_1694"/>
<comment type="similarity">
    <text evidence="3">Belongs to the methyl-accepting chemotaxis (MCP) protein family.</text>
</comment>
<dbReference type="Gene3D" id="1.10.287.950">
    <property type="entry name" value="Methyl-accepting chemotaxis protein"/>
    <property type="match status" value="1"/>
</dbReference>
<dbReference type="GO" id="GO:0007165">
    <property type="term" value="P:signal transduction"/>
    <property type="evidence" value="ECO:0007669"/>
    <property type="project" value="UniProtKB-KW"/>
</dbReference>
<dbReference type="CDD" id="cd12913">
    <property type="entry name" value="PDC1_MCP_like"/>
    <property type="match status" value="1"/>
</dbReference>
<organism evidence="7 8">
    <name type="scientific">Denitrovibrio acetiphilus (strain DSM 12809 / NBRC 114555 / N2460)</name>
    <dbReference type="NCBI Taxonomy" id="522772"/>
    <lineage>
        <taxon>Bacteria</taxon>
        <taxon>Pseudomonadati</taxon>
        <taxon>Deferribacterota</taxon>
        <taxon>Deferribacteres</taxon>
        <taxon>Deferribacterales</taxon>
        <taxon>Geovibrionaceae</taxon>
        <taxon>Denitrovibrio</taxon>
    </lineage>
</organism>
<dbReference type="Pfam" id="PF00015">
    <property type="entry name" value="MCPsignal"/>
    <property type="match status" value="1"/>
</dbReference>
<keyword evidence="5" id="KW-0472">Membrane</keyword>
<dbReference type="OrthoDB" id="9814362at2"/>
<dbReference type="CDD" id="cd12912">
    <property type="entry name" value="PDC2_MCP_like"/>
    <property type="match status" value="1"/>
</dbReference>
<feature type="domain" description="Methyl-accepting transducer" evidence="6">
    <location>
        <begin position="398"/>
        <end position="634"/>
    </location>
</feature>
<dbReference type="PROSITE" id="PS50111">
    <property type="entry name" value="CHEMOTAXIS_TRANSDUC_2"/>
    <property type="match status" value="1"/>
</dbReference>
<dbReference type="PANTHER" id="PTHR32089">
    <property type="entry name" value="METHYL-ACCEPTING CHEMOTAXIS PROTEIN MCPB"/>
    <property type="match status" value="1"/>
</dbReference>
<protein>
    <submittedName>
        <fullName evidence="7">Methyl-accepting chemotaxis sensory transducer with Cache sensor</fullName>
    </submittedName>
</protein>
<evidence type="ECO:0000313" key="8">
    <source>
        <dbReference type="Proteomes" id="UP000002012"/>
    </source>
</evidence>
<evidence type="ECO:0000256" key="1">
    <source>
        <dbReference type="ARBA" id="ARBA00004370"/>
    </source>
</evidence>
<keyword evidence="5" id="KW-0812">Transmembrane</keyword>
<keyword evidence="8" id="KW-1185">Reference proteome</keyword>
<dbReference type="InParanoid" id="D4H8V9"/>
<evidence type="ECO:0000259" key="6">
    <source>
        <dbReference type="PROSITE" id="PS50111"/>
    </source>
</evidence>
<comment type="subcellular location">
    <subcellularLocation>
        <location evidence="1">Membrane</location>
    </subcellularLocation>
</comment>
<dbReference type="SUPFAM" id="SSF58104">
    <property type="entry name" value="Methyl-accepting chemotaxis protein (MCP) signaling domain"/>
    <property type="match status" value="1"/>
</dbReference>
<sequence length="673" mass="73959" precursor="true">MKVSFKMKLMVPVILAVFVAFVVSSSLVTAVTKKEAINIAKETALYKLQETSNSLKGTLESYFSIASTLANTATILSSSGGTMPREEVMNILIETMKTTPGLYDAWIVWEPGMYNENDFKLGTEQYVFENYFAPMAYRDKGEIVRYYAADVNKTDEVSYWYNKPLKSGKKYVSNPVEFDINGNIITLVTLSVPFFKDGKTIGVAGVDVTVDFMKEMINNIKFYESGYAYLYRDDFLVFTHPDSSIIGKDAKEDQMDIYKTTRNLEDVIEIKKSTANNENSIFAYHPFKMEGTDYIFTLCLSVPTKEILSFMDKISYITMTGVIVSIFLVSLIIFLVVSNLVKKLGGEPENVISIMKVISKGDFSQDLALAKNDNFSLVYSVNMMLNSLNQMLGHVIKNADELKTTSSDLSASANELSAGTISQSENAGMIVTATSEMAETTQGIAQNLSDISVYSTETSSKAHESKTAVQNSTKGVLRIKETVDQSLQLVTELGLSSDQIIEIVSVINDIADQTNLLALNAAIEAARAGEHGRGFAVVADEVRKLAERTQSATTEISDLVNTTRNGIKSVIKSMDEVKVNVDNGVELSEQVASSLDIIVEGVQKLEEMVSNISSSTSEMASTSSQIQRDIDSVAIVADEITSTSNHIASNSSTLEVMSDQMNELVSKFKIKEL</sequence>
<dbReference type="eggNOG" id="COG0840">
    <property type="taxonomic scope" value="Bacteria"/>
</dbReference>
<dbReference type="HOGENOM" id="CLU_000445_107_19_0"/>
<dbReference type="FunFam" id="1.10.287.950:FF:000001">
    <property type="entry name" value="Methyl-accepting chemotaxis sensory transducer"/>
    <property type="match status" value="1"/>
</dbReference>
<dbReference type="GO" id="GO:0006935">
    <property type="term" value="P:chemotaxis"/>
    <property type="evidence" value="ECO:0007669"/>
    <property type="project" value="UniProtKB-ARBA"/>
</dbReference>
<dbReference type="Pfam" id="PF22673">
    <property type="entry name" value="MCP-like_PDC_1"/>
    <property type="match status" value="1"/>
</dbReference>
<gene>
    <name evidence="7" type="ordered locus">Dacet_1694</name>
</gene>
<evidence type="ECO:0000313" key="7">
    <source>
        <dbReference type="EMBL" id="ADD68458.1"/>
    </source>
</evidence>
<dbReference type="KEGG" id="dap:Dacet_1694"/>
<dbReference type="CDD" id="cd11386">
    <property type="entry name" value="MCP_signal"/>
    <property type="match status" value="1"/>
</dbReference>
<dbReference type="GO" id="GO:0016020">
    <property type="term" value="C:membrane"/>
    <property type="evidence" value="ECO:0007669"/>
    <property type="project" value="UniProtKB-SubCell"/>
</dbReference>
<proteinExistence type="inferred from homology"/>
<dbReference type="RefSeq" id="WP_013010969.1">
    <property type="nucleotide sequence ID" value="NC_013943.1"/>
</dbReference>
<evidence type="ECO:0000256" key="3">
    <source>
        <dbReference type="ARBA" id="ARBA00029447"/>
    </source>
</evidence>
<dbReference type="Proteomes" id="UP000002012">
    <property type="component" value="Chromosome"/>
</dbReference>
<dbReference type="AlphaFoldDB" id="D4H8V9"/>
<dbReference type="SMART" id="SM00283">
    <property type="entry name" value="MA"/>
    <property type="match status" value="1"/>
</dbReference>
<dbReference type="InterPro" id="IPR004089">
    <property type="entry name" value="MCPsignal_dom"/>
</dbReference>
<evidence type="ECO:0000256" key="2">
    <source>
        <dbReference type="ARBA" id="ARBA00023224"/>
    </source>
</evidence>
<reference evidence="7 8" key="1">
    <citation type="journal article" date="2010" name="Stand. Genomic Sci.">
        <title>Complete genome sequence of Denitrovibrio acetiphilus type strain (N2460).</title>
        <authorList>
            <person name="Kiss H."/>
            <person name="Lang E."/>
            <person name="Lapidus A."/>
            <person name="Copeland A."/>
            <person name="Nolan M."/>
            <person name="Glavina Del Rio T."/>
            <person name="Chen F."/>
            <person name="Lucas S."/>
            <person name="Tice H."/>
            <person name="Cheng J.F."/>
            <person name="Han C."/>
            <person name="Goodwin L."/>
            <person name="Pitluck S."/>
            <person name="Liolios K."/>
            <person name="Pati A."/>
            <person name="Ivanova N."/>
            <person name="Mavromatis K."/>
            <person name="Chen A."/>
            <person name="Palaniappan K."/>
            <person name="Land M."/>
            <person name="Hauser L."/>
            <person name="Chang Y.J."/>
            <person name="Jeffries C.D."/>
            <person name="Detter J.C."/>
            <person name="Brettin T."/>
            <person name="Spring S."/>
            <person name="Rohde M."/>
            <person name="Goker M."/>
            <person name="Woyke T."/>
            <person name="Bristow J."/>
            <person name="Eisen J.A."/>
            <person name="Markowitz V."/>
            <person name="Hugenholtz P."/>
            <person name="Kyrpides N.C."/>
            <person name="Klenk H.P."/>
        </authorList>
    </citation>
    <scope>NUCLEOTIDE SEQUENCE [LARGE SCALE GENOMIC DNA]</scope>
    <source>
        <strain evidence="8">DSM 12809 / NBRC 114555 / N2460</strain>
    </source>
</reference>
<evidence type="ECO:0000256" key="5">
    <source>
        <dbReference type="SAM" id="Phobius"/>
    </source>
</evidence>
<name>D4H8V9_DENA2</name>
<keyword evidence="5" id="KW-1133">Transmembrane helix</keyword>